<comment type="caution">
    <text evidence="2">The sequence shown here is derived from an EMBL/GenBank/DDBJ whole genome shotgun (WGS) entry which is preliminary data.</text>
</comment>
<gene>
    <name evidence="2" type="ORF">RRF57_010638</name>
</gene>
<sequence>MAVILDSKMPGATVTQRMPYRARSLVIGRVIEATAPLLAAYATCPFCPSNAATDATTTTSSVSNRSFSKVL</sequence>
<feature type="compositionally biased region" description="Polar residues" evidence="1">
    <location>
        <begin position="60"/>
        <end position="71"/>
    </location>
</feature>
<protein>
    <submittedName>
        <fullName evidence="2">Uncharacterized protein</fullName>
    </submittedName>
</protein>
<evidence type="ECO:0000256" key="1">
    <source>
        <dbReference type="SAM" id="MobiDB-lite"/>
    </source>
</evidence>
<feature type="region of interest" description="Disordered" evidence="1">
    <location>
        <begin position="52"/>
        <end position="71"/>
    </location>
</feature>
<name>A0AAN7ZCQ0_9PEZI</name>
<dbReference type="EMBL" id="JAWHQM010000046">
    <property type="protein sequence ID" value="KAK5634926.1"/>
    <property type="molecule type" value="Genomic_DNA"/>
</dbReference>
<evidence type="ECO:0000313" key="2">
    <source>
        <dbReference type="EMBL" id="KAK5634926.1"/>
    </source>
</evidence>
<reference evidence="2 3" key="1">
    <citation type="submission" date="2023-10" db="EMBL/GenBank/DDBJ databases">
        <title>Draft genome sequence of Xylaria bambusicola isolate GMP-LS, the root and basal stem rot pathogen of sugarcane in Indonesia.</title>
        <authorList>
            <person name="Selvaraj P."/>
            <person name="Muralishankar V."/>
            <person name="Muruganantham S."/>
            <person name="Sp S."/>
            <person name="Haryani S."/>
            <person name="Lau K.J.X."/>
            <person name="Naqvi N.I."/>
        </authorList>
    </citation>
    <scope>NUCLEOTIDE SEQUENCE [LARGE SCALE GENOMIC DNA]</scope>
    <source>
        <strain evidence="2">GMP-LS</strain>
    </source>
</reference>
<keyword evidence="3" id="KW-1185">Reference proteome</keyword>
<accession>A0AAN7ZCQ0</accession>
<dbReference type="AlphaFoldDB" id="A0AAN7ZCQ0"/>
<proteinExistence type="predicted"/>
<dbReference type="Proteomes" id="UP001305414">
    <property type="component" value="Unassembled WGS sequence"/>
</dbReference>
<organism evidence="2 3">
    <name type="scientific">Xylaria bambusicola</name>
    <dbReference type="NCBI Taxonomy" id="326684"/>
    <lineage>
        <taxon>Eukaryota</taxon>
        <taxon>Fungi</taxon>
        <taxon>Dikarya</taxon>
        <taxon>Ascomycota</taxon>
        <taxon>Pezizomycotina</taxon>
        <taxon>Sordariomycetes</taxon>
        <taxon>Xylariomycetidae</taxon>
        <taxon>Xylariales</taxon>
        <taxon>Xylariaceae</taxon>
        <taxon>Xylaria</taxon>
    </lineage>
</organism>
<evidence type="ECO:0000313" key="3">
    <source>
        <dbReference type="Proteomes" id="UP001305414"/>
    </source>
</evidence>